<feature type="domain" description="Fibronectin type-III" evidence="2">
    <location>
        <begin position="552"/>
        <end position="632"/>
    </location>
</feature>
<organism evidence="3 4">
    <name type="scientific">Crocosphaera watsonii WH 0401</name>
    <dbReference type="NCBI Taxonomy" id="555881"/>
    <lineage>
        <taxon>Bacteria</taxon>
        <taxon>Bacillati</taxon>
        <taxon>Cyanobacteriota</taxon>
        <taxon>Cyanophyceae</taxon>
        <taxon>Oscillatoriophycideae</taxon>
        <taxon>Chroococcales</taxon>
        <taxon>Aphanothecaceae</taxon>
        <taxon>Crocosphaera</taxon>
    </lineage>
</organism>
<feature type="coiled-coil region" evidence="1">
    <location>
        <begin position="346"/>
        <end position="380"/>
    </location>
</feature>
<dbReference type="EMBL" id="CAQM01000651">
    <property type="protein sequence ID" value="CCQ63069.1"/>
    <property type="molecule type" value="Genomic_DNA"/>
</dbReference>
<dbReference type="Proteomes" id="UP000018198">
    <property type="component" value="Unassembled WGS sequence"/>
</dbReference>
<dbReference type="Gene3D" id="2.60.40.10">
    <property type="entry name" value="Immunoglobulins"/>
    <property type="match status" value="2"/>
</dbReference>
<evidence type="ECO:0000313" key="3">
    <source>
        <dbReference type="EMBL" id="CCQ63069.1"/>
    </source>
</evidence>
<sequence>MVKQITQIMGEPETRDKEQKEAIENIAKANQNLKQKFEEDFKLLTGKPYILEAEVQQLITQYTQVITESDIRNQLNNLSIEIKVKTNKSEDIKISATDKPKIIDIEKKLELLKQENLYTFLGLSRNTATDQLLKQASKKYEEISKTGQATAEASAIKDLSGHAKTFFENDEKRKIYDWSLSQQMFRSLEQNIETITRQEKKIHPNQFDQLLELAISRGVENEEAKNHIIKYAESKKIAVQMPTDEAIQKKISCPKCQKINQREQNSCSNCGTSLKIKCPSCGLVSTVEDRACSQCSFPIGNDLLVRDYLWESQNLFNQKNYEQATNTLILAKQAWSTISPSSSSLNDPLTQEIERLKSEVEQKRQELINCRKEINNAIDERYFYQAKKLVKQIEIEVKSIDLSSETRKIEAEIHKAETELIKARNLEKKGGDPVDLYQNILWICKDCQPAKDALAKTPPLAASQLFATPSNKIIHLSWQPSPSKKVTYTIVRQYNSPPISSNDGEQLATVSGTTYDDTKVEIGKPVFYAVYTNREGVLAEHSAKLNKPILLIGEVSNVIAQAMDKQVRLSWKSPDNVSKIYIYRSTQPFNNSNQGHKLEVINNSNLLDKNLENGKRYYYKIYTLFKNYDGQLVRSEGVIVNVIPEEPPKIIKDLEINVIKTKPICQLKLSWTSPSKGEGAVLQSDRFPNLNDIDLLPQGALREYGKLLQENKNYLRTTIEKKGIIYFTPVVLFQKTAYIGKTKEYVNVDDVSNLKCQKQNTQIQVRWDWPENCQQVIFSYSDRQFPSSYKDKNATHIRVTKAQYNLKGYYPLKSNSERDYFIVVHAVWNQNGQSFVASGLSESARGSISLLSNLTINYKISRKTKFFGLFKGKLLLTISPSRKGEIPELILVYKKGGKPMKKNDGDIALKIPSTIIHEDSTTLTYELEENNRCFGKLFLVNDNLYESQGGYCRINQPASDNMEMF</sequence>
<dbReference type="AlphaFoldDB" id="T2JDG1"/>
<dbReference type="SMART" id="SM00060">
    <property type="entry name" value="FN3"/>
    <property type="match status" value="3"/>
</dbReference>
<reference evidence="3 4" key="1">
    <citation type="submission" date="2013-01" db="EMBL/GenBank/DDBJ databases">
        <authorList>
            <person name="Bench S."/>
        </authorList>
    </citation>
    <scope>NUCLEOTIDE SEQUENCE [LARGE SCALE GENOMIC DNA]</scope>
    <source>
        <strain evidence="3 4">WH 0401</strain>
    </source>
</reference>
<evidence type="ECO:0000313" key="4">
    <source>
        <dbReference type="Proteomes" id="UP000018198"/>
    </source>
</evidence>
<dbReference type="InterPro" id="IPR003961">
    <property type="entry name" value="FN3_dom"/>
</dbReference>
<name>T2JDG1_CROWT</name>
<dbReference type="InterPro" id="IPR013783">
    <property type="entry name" value="Ig-like_fold"/>
</dbReference>
<dbReference type="RefSeq" id="WP_021836298.1">
    <property type="nucleotide sequence ID" value="NZ_CAQM01000651.1"/>
</dbReference>
<reference evidence="3 4" key="2">
    <citation type="submission" date="2013-09" db="EMBL/GenBank/DDBJ databases">
        <title>Whole genome comparison of six Crocosphaera watsonii strains with differing phenotypes.</title>
        <authorList>
            <person name="Bench S.R."/>
            <person name="Heller P."/>
            <person name="Frank I."/>
            <person name="Arciniega M."/>
            <person name="Shilova I.N."/>
            <person name="Zehr J.P."/>
        </authorList>
    </citation>
    <scope>NUCLEOTIDE SEQUENCE [LARGE SCALE GENOMIC DNA]</scope>
    <source>
        <strain evidence="3 4">WH 0401</strain>
    </source>
</reference>
<accession>T2JDG1</accession>
<comment type="caution">
    <text evidence="3">The sequence shown here is derived from an EMBL/GenBank/DDBJ whole genome shotgun (WGS) entry which is preliminary data.</text>
</comment>
<keyword evidence="1" id="KW-0175">Coiled coil</keyword>
<proteinExistence type="predicted"/>
<gene>
    <name evidence="3" type="ORF">CWATWH0401_3121</name>
</gene>
<evidence type="ECO:0000256" key="1">
    <source>
        <dbReference type="SAM" id="Coils"/>
    </source>
</evidence>
<feature type="domain" description="Fibronectin type-III" evidence="2">
    <location>
        <begin position="748"/>
        <end position="834"/>
    </location>
</feature>
<dbReference type="Pfam" id="PF12773">
    <property type="entry name" value="DZR"/>
    <property type="match status" value="1"/>
</dbReference>
<evidence type="ECO:0000259" key="2">
    <source>
        <dbReference type="SMART" id="SM00060"/>
    </source>
</evidence>
<dbReference type="InterPro" id="IPR025874">
    <property type="entry name" value="DZR"/>
</dbReference>
<protein>
    <recommendedName>
        <fullName evidence="2">Fibronectin type-III domain-containing protein</fullName>
    </recommendedName>
</protein>
<feature type="domain" description="Fibronectin type-III" evidence="2">
    <location>
        <begin position="459"/>
        <end position="538"/>
    </location>
</feature>